<protein>
    <submittedName>
        <fullName evidence="2">Haloacid dehalogenase</fullName>
    </submittedName>
</protein>
<dbReference type="Pfam" id="PF00702">
    <property type="entry name" value="Hydrolase"/>
    <property type="match status" value="1"/>
</dbReference>
<dbReference type="PANTHER" id="PTHR43316">
    <property type="entry name" value="HYDROLASE, HALOACID DELAHOGENASE-RELATED"/>
    <property type="match status" value="1"/>
</dbReference>
<evidence type="ECO:0000313" key="2">
    <source>
        <dbReference type="EMBL" id="GHH63168.1"/>
    </source>
</evidence>
<evidence type="ECO:0000256" key="1">
    <source>
        <dbReference type="ARBA" id="ARBA00022801"/>
    </source>
</evidence>
<name>A0A919KLY6_9ACTN</name>
<dbReference type="Proteomes" id="UP000617734">
    <property type="component" value="Unassembled WGS sequence"/>
</dbReference>
<dbReference type="PANTHER" id="PTHR43316:SF8">
    <property type="entry name" value="HAD FAMILY HYDROLASE"/>
    <property type="match status" value="1"/>
</dbReference>
<dbReference type="InterPro" id="IPR023214">
    <property type="entry name" value="HAD_sf"/>
</dbReference>
<dbReference type="InterPro" id="IPR051540">
    <property type="entry name" value="S-2-haloacid_dehalogenase"/>
</dbReference>
<gene>
    <name evidence="2" type="ORF">GCM10018781_12170</name>
</gene>
<dbReference type="SFLD" id="SFLDS00003">
    <property type="entry name" value="Haloacid_Dehalogenase"/>
    <property type="match status" value="1"/>
</dbReference>
<dbReference type="SUPFAM" id="SSF56784">
    <property type="entry name" value="HAD-like"/>
    <property type="match status" value="1"/>
</dbReference>
<proteinExistence type="predicted"/>
<dbReference type="InterPro" id="IPR036412">
    <property type="entry name" value="HAD-like_sf"/>
</dbReference>
<evidence type="ECO:0000313" key="3">
    <source>
        <dbReference type="Proteomes" id="UP000617734"/>
    </source>
</evidence>
<comment type="caution">
    <text evidence="2">The sequence shown here is derived from an EMBL/GenBank/DDBJ whole genome shotgun (WGS) entry which is preliminary data.</text>
</comment>
<dbReference type="AlphaFoldDB" id="A0A919KLY6"/>
<keyword evidence="1" id="KW-0378">Hydrolase</keyword>
<keyword evidence="3" id="KW-1185">Reference proteome</keyword>
<dbReference type="Gene3D" id="1.10.150.240">
    <property type="entry name" value="Putative phosphatase, domain 2"/>
    <property type="match status" value="1"/>
</dbReference>
<dbReference type="Gene3D" id="3.40.50.1000">
    <property type="entry name" value="HAD superfamily/HAD-like"/>
    <property type="match status" value="1"/>
</dbReference>
<reference evidence="2" key="2">
    <citation type="submission" date="2020-09" db="EMBL/GenBank/DDBJ databases">
        <authorList>
            <person name="Sun Q."/>
            <person name="Ohkuma M."/>
        </authorList>
    </citation>
    <scope>NUCLEOTIDE SEQUENCE</scope>
    <source>
        <strain evidence="2">JCM 4646</strain>
    </source>
</reference>
<organism evidence="2 3">
    <name type="scientific">Kitasatospora indigofera</name>
    <dbReference type="NCBI Taxonomy" id="67307"/>
    <lineage>
        <taxon>Bacteria</taxon>
        <taxon>Bacillati</taxon>
        <taxon>Actinomycetota</taxon>
        <taxon>Actinomycetes</taxon>
        <taxon>Kitasatosporales</taxon>
        <taxon>Streptomycetaceae</taxon>
        <taxon>Kitasatospora</taxon>
    </lineage>
</organism>
<reference evidence="2" key="1">
    <citation type="journal article" date="2014" name="Int. J. Syst. Evol. Microbiol.">
        <title>Complete genome sequence of Corynebacterium casei LMG S-19264T (=DSM 44701T), isolated from a smear-ripened cheese.</title>
        <authorList>
            <consortium name="US DOE Joint Genome Institute (JGI-PGF)"/>
            <person name="Walter F."/>
            <person name="Albersmeier A."/>
            <person name="Kalinowski J."/>
            <person name="Ruckert C."/>
        </authorList>
    </citation>
    <scope>NUCLEOTIDE SEQUENCE</scope>
    <source>
        <strain evidence="2">JCM 4646</strain>
    </source>
</reference>
<dbReference type="SFLD" id="SFLDG01129">
    <property type="entry name" value="C1.5:_HAD__Beta-PGM__Phosphata"/>
    <property type="match status" value="1"/>
</dbReference>
<sequence>MLVFDADDTLWENNVVFERVIADFLDWLAHPSLGRAELRAVLDEVQSANAVTHGYGSRMLVRSLRDCVARLRGRPATAVESAEIDALAAVLISHQVEPVPGAAETLARLGERHTLLLLTKGDTEEQQRKIDSSGLARYFRALEIVPEKDEATYRRFVAAHGIVPADGWMIGNSPKSDILPARRAGLNAVFIPNDNTWVLEHTELDPDDPGVLRLRGITELLDHF</sequence>
<dbReference type="EMBL" id="BNBO01000004">
    <property type="protein sequence ID" value="GHH63168.1"/>
    <property type="molecule type" value="Genomic_DNA"/>
</dbReference>
<accession>A0A919KLY6</accession>
<dbReference type="InterPro" id="IPR023198">
    <property type="entry name" value="PGP-like_dom2"/>
</dbReference>
<dbReference type="GO" id="GO:0016787">
    <property type="term" value="F:hydrolase activity"/>
    <property type="evidence" value="ECO:0007669"/>
    <property type="project" value="UniProtKB-KW"/>
</dbReference>